<dbReference type="CDD" id="cd07207">
    <property type="entry name" value="Pat_ExoU_VipD_like"/>
    <property type="match status" value="1"/>
</dbReference>
<keyword evidence="2" id="KW-0442">Lipid degradation</keyword>
<dbReference type="GO" id="GO:0016042">
    <property type="term" value="P:lipid catabolic process"/>
    <property type="evidence" value="ECO:0007669"/>
    <property type="project" value="UniProtKB-UniRule"/>
</dbReference>
<dbReference type="Proteomes" id="UP000027142">
    <property type="component" value="Chromosome"/>
</dbReference>
<dbReference type="InterPro" id="IPR016035">
    <property type="entry name" value="Acyl_Trfase/lysoPLipase"/>
</dbReference>
<keyword evidence="5" id="KW-1185">Reference proteome</keyword>
<gene>
    <name evidence="4" type="ORF">BleG1_1113</name>
</gene>
<protein>
    <submittedName>
        <fullName evidence="4">Patatin/phospholipase family protein</fullName>
    </submittedName>
</protein>
<feature type="short sequence motif" description="DGA/G" evidence="2">
    <location>
        <begin position="184"/>
        <end position="186"/>
    </location>
</feature>
<dbReference type="PANTHER" id="PTHR46394">
    <property type="entry name" value="ANNEXIN"/>
    <property type="match status" value="1"/>
</dbReference>
<dbReference type="HOGENOM" id="CLU_047251_3_0_9"/>
<keyword evidence="1 2" id="KW-0443">Lipid metabolism</keyword>
<dbReference type="InterPro" id="IPR052580">
    <property type="entry name" value="Lipid_Hydrolase"/>
</dbReference>
<feature type="short sequence motif" description="GXSXG" evidence="2">
    <location>
        <begin position="36"/>
        <end position="40"/>
    </location>
</feature>
<dbReference type="PATRIC" id="fig|1246626.3.peg.1117"/>
<dbReference type="AlphaFoldDB" id="A0A060LR07"/>
<proteinExistence type="predicted"/>
<accession>A0A060LR07</accession>
<reference evidence="4 5" key="1">
    <citation type="journal article" date="2014" name="Gene">
        <title>A comparative genomic analysis of the alkalitolerant soil bacterium Bacillus lehensis G1.</title>
        <authorList>
            <person name="Noor Y.M."/>
            <person name="Samsulrizal N.H."/>
            <person name="Jema'on N.A."/>
            <person name="Low K.O."/>
            <person name="Ramli A.N."/>
            <person name="Alias N.I."/>
            <person name="Damis S.I."/>
            <person name="Fuzi S.F."/>
            <person name="Isa M.N."/>
            <person name="Murad A.M."/>
            <person name="Raih M.F."/>
            <person name="Bakar F.D."/>
            <person name="Najimudin N."/>
            <person name="Mahadi N.M."/>
            <person name="Illias R.M."/>
        </authorList>
    </citation>
    <scope>NUCLEOTIDE SEQUENCE [LARGE SCALE GENOMIC DNA]</scope>
    <source>
        <strain evidence="4 5">G1</strain>
    </source>
</reference>
<dbReference type="KEGG" id="ble:BleG1_1113"/>
<keyword evidence="2" id="KW-0378">Hydrolase</keyword>
<dbReference type="eggNOG" id="COG1752">
    <property type="taxonomic scope" value="Bacteria"/>
</dbReference>
<feature type="active site" description="Proton acceptor" evidence="2">
    <location>
        <position position="184"/>
    </location>
</feature>
<evidence type="ECO:0000313" key="5">
    <source>
        <dbReference type="Proteomes" id="UP000027142"/>
    </source>
</evidence>
<dbReference type="EMBL" id="CP003923">
    <property type="protein sequence ID" value="AIC93716.1"/>
    <property type="molecule type" value="Genomic_DNA"/>
</dbReference>
<dbReference type="STRING" id="1246626.BleG1_1113"/>
<dbReference type="InterPro" id="IPR002641">
    <property type="entry name" value="PNPLA_dom"/>
</dbReference>
<feature type="domain" description="PNPLA" evidence="3">
    <location>
        <begin position="5"/>
        <end position="197"/>
    </location>
</feature>
<dbReference type="PROSITE" id="PS51635">
    <property type="entry name" value="PNPLA"/>
    <property type="match status" value="1"/>
</dbReference>
<dbReference type="GO" id="GO:0016787">
    <property type="term" value="F:hydrolase activity"/>
    <property type="evidence" value="ECO:0007669"/>
    <property type="project" value="UniProtKB-UniRule"/>
</dbReference>
<evidence type="ECO:0000256" key="1">
    <source>
        <dbReference type="ARBA" id="ARBA00023098"/>
    </source>
</evidence>
<feature type="short sequence motif" description="GXGXXG" evidence="2">
    <location>
        <begin position="9"/>
        <end position="14"/>
    </location>
</feature>
<dbReference type="OrthoDB" id="9770965at2"/>
<dbReference type="SUPFAM" id="SSF52151">
    <property type="entry name" value="FabD/lysophospholipase-like"/>
    <property type="match status" value="1"/>
</dbReference>
<evidence type="ECO:0000313" key="4">
    <source>
        <dbReference type="EMBL" id="AIC93716.1"/>
    </source>
</evidence>
<dbReference type="Pfam" id="PF01734">
    <property type="entry name" value="Patatin"/>
    <property type="match status" value="1"/>
</dbReference>
<dbReference type="RefSeq" id="WP_038478155.1">
    <property type="nucleotide sequence ID" value="NZ_CP003923.1"/>
</dbReference>
<feature type="active site" description="Nucleophile" evidence="2">
    <location>
        <position position="38"/>
    </location>
</feature>
<evidence type="ECO:0000256" key="2">
    <source>
        <dbReference type="PROSITE-ProRule" id="PRU01161"/>
    </source>
</evidence>
<dbReference type="Gene3D" id="3.40.1090.10">
    <property type="entry name" value="Cytosolic phospholipase A2 catalytic domain"/>
    <property type="match status" value="2"/>
</dbReference>
<dbReference type="PANTHER" id="PTHR46394:SF1">
    <property type="entry name" value="PNPLA DOMAIN-CONTAINING PROTEIN"/>
    <property type="match status" value="1"/>
</dbReference>
<organism evidence="4 5">
    <name type="scientific">Shouchella lehensis G1</name>
    <dbReference type="NCBI Taxonomy" id="1246626"/>
    <lineage>
        <taxon>Bacteria</taxon>
        <taxon>Bacillati</taxon>
        <taxon>Bacillota</taxon>
        <taxon>Bacilli</taxon>
        <taxon>Bacillales</taxon>
        <taxon>Bacillaceae</taxon>
        <taxon>Shouchella</taxon>
    </lineage>
</organism>
<evidence type="ECO:0000259" key="3">
    <source>
        <dbReference type="PROSITE" id="PS51635"/>
    </source>
</evidence>
<sequence length="306" mass="34962">MKVDAVFEGGGIRGIAFAGAIESMEAHGVQWQKLAGTSVGAIIAALLAAGYTSKEINEQLKELNFKDLRGKNWINHIPFVGNFVNLVFYLGMYKNDYIDVWLEERLRKKNIRTFADLPPEKLKIIASDISSGQMIIFPDDLNRYGMKPSDVTIAQAVRMSTSIPFFYRPARWKLANKSKSYIVDGGLLSNFPIWLFDVETPRYPTFGFRFLKDRIEGDAIIPTPIHLAQNIVKTMMQAHDMRHLSDETRDRTIQIYTDSITATDFLLTDEQSDYLFESGYQAAELFLSTWDFEAHKQLRSKKKPQK</sequence>
<name>A0A060LR07_9BACI</name>